<dbReference type="InterPro" id="IPR013154">
    <property type="entry name" value="ADH-like_N"/>
</dbReference>
<dbReference type="AlphaFoldDB" id="A0A848LLD4"/>
<dbReference type="Gene3D" id="3.40.50.720">
    <property type="entry name" value="NAD(P)-binding Rossmann-like Domain"/>
    <property type="match status" value="1"/>
</dbReference>
<feature type="domain" description="Enoyl reductase (ER)" evidence="2">
    <location>
        <begin position="14"/>
        <end position="369"/>
    </location>
</feature>
<dbReference type="PANTHER" id="PTHR43401">
    <property type="entry name" value="L-THREONINE 3-DEHYDROGENASE"/>
    <property type="match status" value="1"/>
</dbReference>
<keyword evidence="4" id="KW-1185">Reference proteome</keyword>
<reference evidence="3 4" key="1">
    <citation type="submission" date="2020-04" db="EMBL/GenBank/DDBJ databases">
        <title>Draft genome of Pyxidicoccus fallax type strain.</title>
        <authorList>
            <person name="Whitworth D.E."/>
        </authorList>
    </citation>
    <scope>NUCLEOTIDE SEQUENCE [LARGE SCALE GENOMIC DNA]</scope>
    <source>
        <strain evidence="3 4">DSM 14698</strain>
    </source>
</reference>
<dbReference type="SUPFAM" id="SSF50129">
    <property type="entry name" value="GroES-like"/>
    <property type="match status" value="1"/>
</dbReference>
<dbReference type="GO" id="GO:0016491">
    <property type="term" value="F:oxidoreductase activity"/>
    <property type="evidence" value="ECO:0007669"/>
    <property type="project" value="UniProtKB-KW"/>
</dbReference>
<evidence type="ECO:0000313" key="3">
    <source>
        <dbReference type="EMBL" id="NMO18521.1"/>
    </source>
</evidence>
<comment type="caution">
    <text evidence="3">The sequence shown here is derived from an EMBL/GenBank/DDBJ whole genome shotgun (WGS) entry which is preliminary data.</text>
</comment>
<sequence length="378" mass="40441">MSAHASCTAAVMHGANRPVELQHFSAPELEPGGVLLETLFSEVCGTDVHLSHGRLAGVPYPIIPGHVSVGKVLAVRGEPRDVDGRPVRVGATVTFLDVVGTCNACWFCLVGKMPNRCPSRRVYGVTCSAKEGLYGGWSQLIYLKPGVSILEVPSTLMPERVIAGGCALPTAIHAVDTARIQLGDRVLIQGAGPVGLSAATLALLSGAGAVYVVERHEVRLAMARDFGVDEAIRLDVTGSNGHVERILALTDGRGVDVTIEATGVPAAVKDGIRMTRDGGRYVVVGHYTDHGEVGLNPHTEINRKHLEIRGVWGVDFSHFHRMLRILDRHGARVAGGKGWEHMVSRTYGLEEVNQALADVETGRIVKGLIRPNPVRTSR</sequence>
<dbReference type="SMART" id="SM00829">
    <property type="entry name" value="PKS_ER"/>
    <property type="match status" value="1"/>
</dbReference>
<name>A0A848LLD4_9BACT</name>
<accession>A0A848LLD4</accession>
<dbReference type="Pfam" id="PF00107">
    <property type="entry name" value="ADH_zinc_N"/>
    <property type="match status" value="1"/>
</dbReference>
<dbReference type="SUPFAM" id="SSF51735">
    <property type="entry name" value="NAD(P)-binding Rossmann-fold domains"/>
    <property type="match status" value="1"/>
</dbReference>
<dbReference type="InterPro" id="IPR013149">
    <property type="entry name" value="ADH-like_C"/>
</dbReference>
<evidence type="ECO:0000313" key="4">
    <source>
        <dbReference type="Proteomes" id="UP000518300"/>
    </source>
</evidence>
<dbReference type="InterPro" id="IPR050129">
    <property type="entry name" value="Zn_alcohol_dh"/>
</dbReference>
<evidence type="ECO:0000256" key="1">
    <source>
        <dbReference type="ARBA" id="ARBA00023002"/>
    </source>
</evidence>
<proteinExistence type="predicted"/>
<dbReference type="CDD" id="cd08231">
    <property type="entry name" value="MDR_TM0436_like"/>
    <property type="match status" value="1"/>
</dbReference>
<dbReference type="InterPro" id="IPR011032">
    <property type="entry name" value="GroES-like_sf"/>
</dbReference>
<organism evidence="3 4">
    <name type="scientific">Pyxidicoccus fallax</name>
    <dbReference type="NCBI Taxonomy" id="394095"/>
    <lineage>
        <taxon>Bacteria</taxon>
        <taxon>Pseudomonadati</taxon>
        <taxon>Myxococcota</taxon>
        <taxon>Myxococcia</taxon>
        <taxon>Myxococcales</taxon>
        <taxon>Cystobacterineae</taxon>
        <taxon>Myxococcaceae</taxon>
        <taxon>Pyxidicoccus</taxon>
    </lineage>
</organism>
<dbReference type="InterPro" id="IPR036291">
    <property type="entry name" value="NAD(P)-bd_dom_sf"/>
</dbReference>
<dbReference type="RefSeq" id="WP_169347787.1">
    <property type="nucleotide sequence ID" value="NZ_JABBJJ010000140.1"/>
</dbReference>
<evidence type="ECO:0000259" key="2">
    <source>
        <dbReference type="SMART" id="SM00829"/>
    </source>
</evidence>
<keyword evidence="1" id="KW-0560">Oxidoreductase</keyword>
<dbReference type="InterPro" id="IPR020843">
    <property type="entry name" value="ER"/>
</dbReference>
<dbReference type="Gene3D" id="3.90.180.10">
    <property type="entry name" value="Medium-chain alcohol dehydrogenases, catalytic domain"/>
    <property type="match status" value="1"/>
</dbReference>
<protein>
    <submittedName>
        <fullName evidence="3">Zinc-binding dehydrogenase</fullName>
    </submittedName>
</protein>
<gene>
    <name evidence="3" type="ORF">HG543_27195</name>
</gene>
<dbReference type="PANTHER" id="PTHR43401:SF1">
    <property type="entry name" value="ENOYL REDUCTASE (ER) DOMAIN-CONTAINING PROTEIN"/>
    <property type="match status" value="1"/>
</dbReference>
<dbReference type="EMBL" id="JABBJJ010000140">
    <property type="protein sequence ID" value="NMO18521.1"/>
    <property type="molecule type" value="Genomic_DNA"/>
</dbReference>
<dbReference type="Proteomes" id="UP000518300">
    <property type="component" value="Unassembled WGS sequence"/>
</dbReference>
<dbReference type="Pfam" id="PF08240">
    <property type="entry name" value="ADH_N"/>
    <property type="match status" value="1"/>
</dbReference>